<dbReference type="SUPFAM" id="SSF48498">
    <property type="entry name" value="Tetracyclin repressor-like, C-terminal domain"/>
    <property type="match status" value="1"/>
</dbReference>
<dbReference type="InterPro" id="IPR036271">
    <property type="entry name" value="Tet_transcr_reg_TetR-rel_C_sf"/>
</dbReference>
<reference evidence="7" key="1">
    <citation type="submission" date="2020-11" db="EMBL/GenBank/DDBJ databases">
        <title>Nocardia NEAU-351.nov., a novel actinomycete isolated from the cow dung.</title>
        <authorList>
            <person name="Zhang X."/>
        </authorList>
    </citation>
    <scope>NUCLEOTIDE SEQUENCE</scope>
    <source>
        <strain evidence="7">NEAU-351</strain>
    </source>
</reference>
<dbReference type="PANTHER" id="PTHR30055">
    <property type="entry name" value="HTH-TYPE TRANSCRIPTIONAL REGULATOR RUTR"/>
    <property type="match status" value="1"/>
</dbReference>
<dbReference type="AlphaFoldDB" id="A0A931I7Q3"/>
<feature type="DNA-binding region" description="H-T-H motif" evidence="4">
    <location>
        <begin position="75"/>
        <end position="94"/>
    </location>
</feature>
<organism evidence="7 8">
    <name type="scientific">Nocardia bovistercoris</name>
    <dbReference type="NCBI Taxonomy" id="2785916"/>
    <lineage>
        <taxon>Bacteria</taxon>
        <taxon>Bacillati</taxon>
        <taxon>Actinomycetota</taxon>
        <taxon>Actinomycetes</taxon>
        <taxon>Mycobacteriales</taxon>
        <taxon>Nocardiaceae</taxon>
        <taxon>Nocardia</taxon>
    </lineage>
</organism>
<evidence type="ECO:0000313" key="8">
    <source>
        <dbReference type="Proteomes" id="UP000655751"/>
    </source>
</evidence>
<dbReference type="Proteomes" id="UP000655751">
    <property type="component" value="Unassembled WGS sequence"/>
</dbReference>
<keyword evidence="8" id="KW-1185">Reference proteome</keyword>
<dbReference type="InterPro" id="IPR001647">
    <property type="entry name" value="HTH_TetR"/>
</dbReference>
<evidence type="ECO:0000259" key="6">
    <source>
        <dbReference type="PROSITE" id="PS50977"/>
    </source>
</evidence>
<evidence type="ECO:0000256" key="1">
    <source>
        <dbReference type="ARBA" id="ARBA00023015"/>
    </source>
</evidence>
<dbReference type="PROSITE" id="PS50977">
    <property type="entry name" value="HTH_TETR_2"/>
    <property type="match status" value="1"/>
</dbReference>
<evidence type="ECO:0000256" key="3">
    <source>
        <dbReference type="ARBA" id="ARBA00023163"/>
    </source>
</evidence>
<dbReference type="PRINTS" id="PR00455">
    <property type="entry name" value="HTHTETR"/>
</dbReference>
<evidence type="ECO:0000256" key="2">
    <source>
        <dbReference type="ARBA" id="ARBA00023125"/>
    </source>
</evidence>
<dbReference type="RefSeq" id="WP_196147569.1">
    <property type="nucleotide sequence ID" value="NZ_JADMLG010000001.1"/>
</dbReference>
<accession>A0A931I7Q3</accession>
<evidence type="ECO:0000256" key="5">
    <source>
        <dbReference type="SAM" id="MobiDB-lite"/>
    </source>
</evidence>
<dbReference type="PANTHER" id="PTHR30055:SF234">
    <property type="entry name" value="HTH-TYPE TRANSCRIPTIONAL REGULATOR BETI"/>
    <property type="match status" value="1"/>
</dbReference>
<feature type="domain" description="HTH tetR-type" evidence="6">
    <location>
        <begin position="52"/>
        <end position="112"/>
    </location>
</feature>
<dbReference type="GO" id="GO:0003700">
    <property type="term" value="F:DNA-binding transcription factor activity"/>
    <property type="evidence" value="ECO:0007669"/>
    <property type="project" value="TreeGrafter"/>
</dbReference>
<dbReference type="Pfam" id="PF00440">
    <property type="entry name" value="TetR_N"/>
    <property type="match status" value="1"/>
</dbReference>
<evidence type="ECO:0000256" key="4">
    <source>
        <dbReference type="PROSITE-ProRule" id="PRU00335"/>
    </source>
</evidence>
<dbReference type="GO" id="GO:0000976">
    <property type="term" value="F:transcription cis-regulatory region binding"/>
    <property type="evidence" value="ECO:0007669"/>
    <property type="project" value="TreeGrafter"/>
</dbReference>
<comment type="caution">
    <text evidence="7">The sequence shown here is derived from an EMBL/GenBank/DDBJ whole genome shotgun (WGS) entry which is preliminary data.</text>
</comment>
<keyword evidence="2 4" id="KW-0238">DNA-binding</keyword>
<dbReference type="InterPro" id="IPR009057">
    <property type="entry name" value="Homeodomain-like_sf"/>
</dbReference>
<keyword evidence="1" id="KW-0805">Transcription regulation</keyword>
<feature type="region of interest" description="Disordered" evidence="5">
    <location>
        <begin position="1"/>
        <end position="45"/>
    </location>
</feature>
<gene>
    <name evidence="7" type="ORF">IT779_03205</name>
</gene>
<dbReference type="Gene3D" id="1.10.357.10">
    <property type="entry name" value="Tetracycline Repressor, domain 2"/>
    <property type="match status" value="1"/>
</dbReference>
<proteinExistence type="predicted"/>
<keyword evidence="3" id="KW-0804">Transcription</keyword>
<dbReference type="SUPFAM" id="SSF46689">
    <property type="entry name" value="Homeodomain-like"/>
    <property type="match status" value="1"/>
</dbReference>
<evidence type="ECO:0000313" key="7">
    <source>
        <dbReference type="EMBL" id="MBH0775292.1"/>
    </source>
</evidence>
<dbReference type="EMBL" id="JADMLG010000001">
    <property type="protein sequence ID" value="MBH0775292.1"/>
    <property type="molecule type" value="Genomic_DNA"/>
</dbReference>
<sequence length="251" mass="27582">MAKSRAGTNGRAKADADNGIAEPAAVAARDGDAESASSVLSPRELRRQQRIEMSREQILDTAEEIFAERGYHNTGLKEVASKCEFSVGSIYAFFDSKDDLYEQVLMRRSIAIESIQGLIPDDVPADERLVGLAEIQIEHALAHPAWGTLSAEISRMARSRGAVLPEAWIHYNQRVLTFLAEVIERGQADGTLRPGSPVALARLYFAVVTSFILVTTVAKTTDEDGWPTDTEEFLEFVFDTFSARPRHVIGG</sequence>
<protein>
    <submittedName>
        <fullName evidence="7">TetR/AcrR family transcriptional regulator</fullName>
    </submittedName>
</protein>
<dbReference type="InterPro" id="IPR050109">
    <property type="entry name" value="HTH-type_TetR-like_transc_reg"/>
</dbReference>
<name>A0A931I7Q3_9NOCA</name>